<dbReference type="Pfam" id="PF00588">
    <property type="entry name" value="SpoU_methylase"/>
    <property type="match status" value="1"/>
</dbReference>
<feature type="compositionally biased region" description="Basic and acidic residues" evidence="3">
    <location>
        <begin position="54"/>
        <end position="73"/>
    </location>
</feature>
<dbReference type="SUPFAM" id="SSF75217">
    <property type="entry name" value="alpha/beta knot"/>
    <property type="match status" value="1"/>
</dbReference>
<proteinExistence type="predicted"/>
<evidence type="ECO:0000256" key="1">
    <source>
        <dbReference type="ARBA" id="ARBA00022603"/>
    </source>
</evidence>
<feature type="region of interest" description="Disordered" evidence="3">
    <location>
        <begin position="1"/>
        <end position="94"/>
    </location>
</feature>
<gene>
    <name evidence="5" type="ORF">KL86DPRO_20239</name>
</gene>
<feature type="domain" description="RNA 2-O ribose methyltransferase substrate binding" evidence="4">
    <location>
        <begin position="96"/>
        <end position="171"/>
    </location>
</feature>
<dbReference type="GO" id="GO:0003723">
    <property type="term" value="F:RNA binding"/>
    <property type="evidence" value="ECO:0007669"/>
    <property type="project" value="InterPro"/>
</dbReference>
<accession>A0A212JX28</accession>
<dbReference type="InterPro" id="IPR029064">
    <property type="entry name" value="Ribosomal_eL30-like_sf"/>
</dbReference>
<dbReference type="InterPro" id="IPR013123">
    <property type="entry name" value="SpoU_subst-bd"/>
</dbReference>
<dbReference type="GO" id="GO:0032259">
    <property type="term" value="P:methylation"/>
    <property type="evidence" value="ECO:0007669"/>
    <property type="project" value="UniProtKB-KW"/>
</dbReference>
<evidence type="ECO:0000256" key="2">
    <source>
        <dbReference type="ARBA" id="ARBA00022679"/>
    </source>
</evidence>
<dbReference type="InterPro" id="IPR004441">
    <property type="entry name" value="rRNA_MeTrfase_TrmH"/>
</dbReference>
<dbReference type="PANTHER" id="PTHR46429">
    <property type="entry name" value="23S RRNA (GUANOSINE-2'-O-)-METHYLTRANSFERASE RLMB"/>
    <property type="match status" value="1"/>
</dbReference>
<keyword evidence="2 5" id="KW-0808">Transferase</keyword>
<dbReference type="InterPro" id="IPR029026">
    <property type="entry name" value="tRNA_m1G_MTases_N"/>
</dbReference>
<dbReference type="PANTHER" id="PTHR46429:SF1">
    <property type="entry name" value="23S RRNA (GUANOSINE-2'-O-)-METHYLTRANSFERASE RLMB"/>
    <property type="match status" value="1"/>
</dbReference>
<dbReference type="GO" id="GO:0006396">
    <property type="term" value="P:RNA processing"/>
    <property type="evidence" value="ECO:0007669"/>
    <property type="project" value="InterPro"/>
</dbReference>
<dbReference type="Pfam" id="PF08032">
    <property type="entry name" value="SpoU_sub_bind"/>
    <property type="match status" value="1"/>
</dbReference>
<organism evidence="5">
    <name type="scientific">uncultured delta proteobacterium</name>
    <dbReference type="NCBI Taxonomy" id="34034"/>
    <lineage>
        <taxon>Bacteria</taxon>
        <taxon>Deltaproteobacteria</taxon>
        <taxon>environmental samples</taxon>
    </lineage>
</organism>
<dbReference type="GO" id="GO:0008173">
    <property type="term" value="F:RNA methyltransferase activity"/>
    <property type="evidence" value="ECO:0007669"/>
    <property type="project" value="InterPro"/>
</dbReference>
<feature type="compositionally biased region" description="Basic and acidic residues" evidence="3">
    <location>
        <begin position="29"/>
        <end position="40"/>
    </location>
</feature>
<dbReference type="AlphaFoldDB" id="A0A212JX28"/>
<protein>
    <submittedName>
        <fullName evidence="5">RNA methyltransferase, TrmH family, group 3</fullName>
    </submittedName>
</protein>
<sequence length="347" mass="36908">MPSHRFPAPAPRRGKDAESARETAPTHGQTEKKNHEKQGEPQRSPSPKQGRRAFGKDAPRDGESRGRRKETPREAPFPEENTAAPETPDAPAEGFLQPGIKPVTELLQQNPEKIDAVFLRKGRKDKDTDRILDLCRNAGVRFSLVDDTFLDRLWSGRHQGVIARLFGTGFTDLDDLLGRAVDEPLPLIVALDQVQDPGNAGALARTLYALGGAGLIVPRHNGVYLGAAAARVAAGALDKLAVAKVPNLAQALDAALDAGYAIYGADAAAALAASDPAATPESVFAFSPRLPAILVLGSEDGGLRPVIRKRCTAFLSIPFAREFDSLNVAQAGAVIISAFAAARQGKR</sequence>
<dbReference type="Gene3D" id="3.30.1330.30">
    <property type="match status" value="1"/>
</dbReference>
<evidence type="ECO:0000256" key="3">
    <source>
        <dbReference type="SAM" id="MobiDB-lite"/>
    </source>
</evidence>
<reference evidence="5" key="1">
    <citation type="submission" date="2016-04" db="EMBL/GenBank/DDBJ databases">
        <authorList>
            <person name="Evans L.H."/>
            <person name="Alamgir A."/>
            <person name="Owens N."/>
            <person name="Weber N.D."/>
            <person name="Virtaneva K."/>
            <person name="Barbian K."/>
            <person name="Babar A."/>
            <person name="Rosenke K."/>
        </authorList>
    </citation>
    <scope>NUCLEOTIDE SEQUENCE</scope>
    <source>
        <strain evidence="5">86</strain>
    </source>
</reference>
<keyword evidence="1 5" id="KW-0489">Methyltransferase</keyword>
<dbReference type="GO" id="GO:0005829">
    <property type="term" value="C:cytosol"/>
    <property type="evidence" value="ECO:0007669"/>
    <property type="project" value="TreeGrafter"/>
</dbReference>
<evidence type="ECO:0000259" key="4">
    <source>
        <dbReference type="SMART" id="SM00967"/>
    </source>
</evidence>
<dbReference type="InterPro" id="IPR029028">
    <property type="entry name" value="Alpha/beta_knot_MTases"/>
</dbReference>
<dbReference type="InterPro" id="IPR001537">
    <property type="entry name" value="SpoU_MeTrfase"/>
</dbReference>
<evidence type="ECO:0000313" key="5">
    <source>
        <dbReference type="EMBL" id="SBW03989.1"/>
    </source>
</evidence>
<feature type="compositionally biased region" description="Low complexity" evidence="3">
    <location>
        <begin position="78"/>
        <end position="93"/>
    </location>
</feature>
<dbReference type="SUPFAM" id="SSF55315">
    <property type="entry name" value="L30e-like"/>
    <property type="match status" value="1"/>
</dbReference>
<name>A0A212JX28_9DELT</name>
<dbReference type="Gene3D" id="3.40.1280.10">
    <property type="match status" value="1"/>
</dbReference>
<dbReference type="EMBL" id="FLUQ01000002">
    <property type="protein sequence ID" value="SBW03989.1"/>
    <property type="molecule type" value="Genomic_DNA"/>
</dbReference>
<dbReference type="SMART" id="SM00967">
    <property type="entry name" value="SpoU_sub_bind"/>
    <property type="match status" value="1"/>
</dbReference>